<evidence type="ECO:0000256" key="5">
    <source>
        <dbReference type="ARBA" id="ARBA00022771"/>
    </source>
</evidence>
<comment type="catalytic activity">
    <reaction evidence="1">
        <text>S-ubiquitinyl-[E2 ubiquitin-conjugating enzyme]-L-cysteine + [acceptor protein]-L-lysine = [E2 ubiquitin-conjugating enzyme]-L-cysteine + N(6)-ubiquitinyl-[acceptor protein]-L-lysine.</text>
        <dbReference type="EC" id="2.3.2.27"/>
    </reaction>
</comment>
<feature type="region of interest" description="Disordered" evidence="9">
    <location>
        <begin position="169"/>
        <end position="214"/>
    </location>
</feature>
<dbReference type="GO" id="GO:0016874">
    <property type="term" value="F:ligase activity"/>
    <property type="evidence" value="ECO:0007669"/>
    <property type="project" value="UniProtKB-KW"/>
</dbReference>
<dbReference type="AlphaFoldDB" id="A0AAV3P558"/>
<dbReference type="EC" id="2.3.2.27" evidence="2"/>
<evidence type="ECO:0000256" key="6">
    <source>
        <dbReference type="ARBA" id="ARBA00022786"/>
    </source>
</evidence>
<evidence type="ECO:0000256" key="8">
    <source>
        <dbReference type="PROSITE-ProRule" id="PRU00175"/>
    </source>
</evidence>
<sequence>MAGNFADGSFFEQMMNDSRNRAIPLFLPFVLGIPSFQNNSNPIQDFSNQNEQPQNSDNLVLVNPFTQSMVVLQSSRSTNLESFFRDLFVTKDGQPPASKASIEAMQCVEVSEDNCDGECVVCLEDWEVGQVAKEMPCKHRFHGDCIEKWLKIHGSCPVCRFNMPVEEDQDVNKKNESENRGRGRGVWVSFSIGSDRRSQNSGDSQRGLNDSSDS</sequence>
<protein>
    <recommendedName>
        <fullName evidence="2">RING-type E3 ubiquitin transferase</fullName>
        <ecNumber evidence="2">2.3.2.27</ecNumber>
    </recommendedName>
</protein>
<feature type="compositionally biased region" description="Polar residues" evidence="9">
    <location>
        <begin position="199"/>
        <end position="214"/>
    </location>
</feature>
<dbReference type="InterPro" id="IPR013083">
    <property type="entry name" value="Znf_RING/FYVE/PHD"/>
</dbReference>
<evidence type="ECO:0000256" key="3">
    <source>
        <dbReference type="ARBA" id="ARBA00022679"/>
    </source>
</evidence>
<evidence type="ECO:0000256" key="4">
    <source>
        <dbReference type="ARBA" id="ARBA00022723"/>
    </source>
</evidence>
<accession>A0AAV3P558</accession>
<dbReference type="Gene3D" id="3.30.40.10">
    <property type="entry name" value="Zinc/RING finger domain, C3HC4 (zinc finger)"/>
    <property type="match status" value="1"/>
</dbReference>
<name>A0AAV3P558_LITER</name>
<evidence type="ECO:0000259" key="10">
    <source>
        <dbReference type="PROSITE" id="PS50089"/>
    </source>
</evidence>
<evidence type="ECO:0000256" key="7">
    <source>
        <dbReference type="ARBA" id="ARBA00022833"/>
    </source>
</evidence>
<gene>
    <name evidence="11" type="ORF">LIER_05592</name>
</gene>
<feature type="domain" description="RING-type" evidence="10">
    <location>
        <begin position="119"/>
        <end position="160"/>
    </location>
</feature>
<dbReference type="PROSITE" id="PS50089">
    <property type="entry name" value="ZF_RING_2"/>
    <property type="match status" value="1"/>
</dbReference>
<keyword evidence="6" id="KW-0833">Ubl conjugation pathway</keyword>
<keyword evidence="11" id="KW-0436">Ligase</keyword>
<comment type="caution">
    <text evidence="11">The sequence shown here is derived from an EMBL/GenBank/DDBJ whole genome shotgun (WGS) entry which is preliminary data.</text>
</comment>
<dbReference type="GO" id="GO:0016567">
    <property type="term" value="P:protein ubiquitination"/>
    <property type="evidence" value="ECO:0007669"/>
    <property type="project" value="TreeGrafter"/>
</dbReference>
<evidence type="ECO:0000313" key="11">
    <source>
        <dbReference type="EMBL" id="GAA0145385.1"/>
    </source>
</evidence>
<keyword evidence="4" id="KW-0479">Metal-binding</keyword>
<dbReference type="PANTHER" id="PTHR15710:SF132">
    <property type="entry name" value="E3 UBIQUITIN-PROTEIN LIGASE MPSR1"/>
    <property type="match status" value="1"/>
</dbReference>
<keyword evidence="5 8" id="KW-0863">Zinc-finger</keyword>
<evidence type="ECO:0000313" key="12">
    <source>
        <dbReference type="Proteomes" id="UP001454036"/>
    </source>
</evidence>
<organism evidence="11 12">
    <name type="scientific">Lithospermum erythrorhizon</name>
    <name type="common">Purple gromwell</name>
    <name type="synonym">Lithospermum officinale var. erythrorhizon</name>
    <dbReference type="NCBI Taxonomy" id="34254"/>
    <lineage>
        <taxon>Eukaryota</taxon>
        <taxon>Viridiplantae</taxon>
        <taxon>Streptophyta</taxon>
        <taxon>Embryophyta</taxon>
        <taxon>Tracheophyta</taxon>
        <taxon>Spermatophyta</taxon>
        <taxon>Magnoliopsida</taxon>
        <taxon>eudicotyledons</taxon>
        <taxon>Gunneridae</taxon>
        <taxon>Pentapetalae</taxon>
        <taxon>asterids</taxon>
        <taxon>lamiids</taxon>
        <taxon>Boraginales</taxon>
        <taxon>Boraginaceae</taxon>
        <taxon>Boraginoideae</taxon>
        <taxon>Lithospermeae</taxon>
        <taxon>Lithospermum</taxon>
    </lineage>
</organism>
<dbReference type="GO" id="GO:0005737">
    <property type="term" value="C:cytoplasm"/>
    <property type="evidence" value="ECO:0007669"/>
    <property type="project" value="TreeGrafter"/>
</dbReference>
<keyword evidence="12" id="KW-1185">Reference proteome</keyword>
<evidence type="ECO:0000256" key="1">
    <source>
        <dbReference type="ARBA" id="ARBA00000900"/>
    </source>
</evidence>
<feature type="compositionally biased region" description="Basic and acidic residues" evidence="9">
    <location>
        <begin position="170"/>
        <end position="181"/>
    </location>
</feature>
<keyword evidence="7" id="KW-0862">Zinc</keyword>
<dbReference type="GO" id="GO:0008270">
    <property type="term" value="F:zinc ion binding"/>
    <property type="evidence" value="ECO:0007669"/>
    <property type="project" value="UniProtKB-KW"/>
</dbReference>
<keyword evidence="3" id="KW-0808">Transferase</keyword>
<dbReference type="Pfam" id="PF13639">
    <property type="entry name" value="zf-RING_2"/>
    <property type="match status" value="1"/>
</dbReference>
<dbReference type="Proteomes" id="UP001454036">
    <property type="component" value="Unassembled WGS sequence"/>
</dbReference>
<dbReference type="GO" id="GO:0061630">
    <property type="term" value="F:ubiquitin protein ligase activity"/>
    <property type="evidence" value="ECO:0007669"/>
    <property type="project" value="UniProtKB-EC"/>
</dbReference>
<reference evidence="11 12" key="1">
    <citation type="submission" date="2024-01" db="EMBL/GenBank/DDBJ databases">
        <title>The complete chloroplast genome sequence of Lithospermum erythrorhizon: insights into the phylogenetic relationship among Boraginaceae species and the maternal lineages of purple gromwells.</title>
        <authorList>
            <person name="Okada T."/>
            <person name="Watanabe K."/>
        </authorList>
    </citation>
    <scope>NUCLEOTIDE SEQUENCE [LARGE SCALE GENOMIC DNA]</scope>
</reference>
<dbReference type="InterPro" id="IPR001841">
    <property type="entry name" value="Znf_RING"/>
</dbReference>
<evidence type="ECO:0000256" key="2">
    <source>
        <dbReference type="ARBA" id="ARBA00012483"/>
    </source>
</evidence>
<dbReference type="SMART" id="SM00184">
    <property type="entry name" value="RING"/>
    <property type="match status" value="1"/>
</dbReference>
<evidence type="ECO:0000256" key="9">
    <source>
        <dbReference type="SAM" id="MobiDB-lite"/>
    </source>
</evidence>
<dbReference type="FunFam" id="3.30.40.10:FF:000127">
    <property type="entry name" value="E3 ubiquitin-protein ligase RNF181"/>
    <property type="match status" value="1"/>
</dbReference>
<dbReference type="PANTHER" id="PTHR15710">
    <property type="entry name" value="E3 UBIQUITIN-PROTEIN LIGASE PRAJA"/>
    <property type="match status" value="1"/>
</dbReference>
<dbReference type="SUPFAM" id="SSF57850">
    <property type="entry name" value="RING/U-box"/>
    <property type="match status" value="1"/>
</dbReference>
<dbReference type="EMBL" id="BAABME010000774">
    <property type="protein sequence ID" value="GAA0145385.1"/>
    <property type="molecule type" value="Genomic_DNA"/>
</dbReference>
<proteinExistence type="predicted"/>